<evidence type="ECO:0000256" key="4">
    <source>
        <dbReference type="ARBA" id="ARBA00023157"/>
    </source>
</evidence>
<reference evidence="10 11" key="1">
    <citation type="submission" date="2019-03" db="EMBL/GenBank/DDBJ databases">
        <title>Genomic Encyclopedia of Archaeal and Bacterial Type Strains, Phase II (KMG-II): from individual species to whole genera.</title>
        <authorList>
            <person name="Goeker M."/>
        </authorList>
    </citation>
    <scope>NUCLEOTIDE SEQUENCE [LARGE SCALE GENOMIC DNA]</scope>
    <source>
        <strain evidence="10 11">DSM 28213</strain>
    </source>
</reference>
<dbReference type="InterPro" id="IPR036249">
    <property type="entry name" value="Thioredoxin-like_sf"/>
</dbReference>
<dbReference type="PROSITE" id="PS00194">
    <property type="entry name" value="THIOREDOXIN_1"/>
    <property type="match status" value="1"/>
</dbReference>
<proteinExistence type="inferred from homology"/>
<protein>
    <recommendedName>
        <fullName evidence="6 7">Thioredoxin</fullName>
    </recommendedName>
</protein>
<evidence type="ECO:0000256" key="3">
    <source>
        <dbReference type="ARBA" id="ARBA00022982"/>
    </source>
</evidence>
<accession>A0A4V3E7Y0</accession>
<feature type="disulfide bond" description="Redox-active" evidence="8">
    <location>
        <begin position="23"/>
        <end position="26"/>
    </location>
</feature>
<evidence type="ECO:0000313" key="11">
    <source>
        <dbReference type="Proteomes" id="UP000295215"/>
    </source>
</evidence>
<dbReference type="InterPro" id="IPR005746">
    <property type="entry name" value="Thioredoxin"/>
</dbReference>
<dbReference type="OrthoDB" id="9790390at2"/>
<evidence type="ECO:0000256" key="6">
    <source>
        <dbReference type="NCBIfam" id="TIGR01068"/>
    </source>
</evidence>
<dbReference type="InterPro" id="IPR017937">
    <property type="entry name" value="Thioredoxin_CS"/>
</dbReference>
<dbReference type="CDD" id="cd02947">
    <property type="entry name" value="TRX_family"/>
    <property type="match status" value="1"/>
</dbReference>
<comment type="similarity">
    <text evidence="1 7">Belongs to the thioredoxin family.</text>
</comment>
<evidence type="ECO:0000256" key="1">
    <source>
        <dbReference type="ARBA" id="ARBA00008987"/>
    </source>
</evidence>
<name>A0A4V3E7Y0_9FLAO</name>
<dbReference type="RefSeq" id="WP_133713121.1">
    <property type="nucleotide sequence ID" value="NZ_SOAG01000021.1"/>
</dbReference>
<dbReference type="Pfam" id="PF00085">
    <property type="entry name" value="Thioredoxin"/>
    <property type="match status" value="1"/>
</dbReference>
<gene>
    <name evidence="10" type="ORF">C8P70_12158</name>
</gene>
<dbReference type="EMBL" id="SOAG01000021">
    <property type="protein sequence ID" value="TDS55937.1"/>
    <property type="molecule type" value="Genomic_DNA"/>
</dbReference>
<keyword evidence="5 8" id="KW-0676">Redox-active center</keyword>
<dbReference type="PRINTS" id="PR00421">
    <property type="entry name" value="THIOREDOXIN"/>
</dbReference>
<dbReference type="InterPro" id="IPR013766">
    <property type="entry name" value="Thioredoxin_domain"/>
</dbReference>
<dbReference type="Proteomes" id="UP000295215">
    <property type="component" value="Unassembled WGS sequence"/>
</dbReference>
<dbReference type="SUPFAM" id="SSF52833">
    <property type="entry name" value="Thioredoxin-like"/>
    <property type="match status" value="1"/>
</dbReference>
<dbReference type="PROSITE" id="PS51352">
    <property type="entry name" value="THIOREDOXIN_2"/>
    <property type="match status" value="1"/>
</dbReference>
<dbReference type="GO" id="GO:0015035">
    <property type="term" value="F:protein-disulfide reductase activity"/>
    <property type="evidence" value="ECO:0007669"/>
    <property type="project" value="UniProtKB-UniRule"/>
</dbReference>
<evidence type="ECO:0000256" key="2">
    <source>
        <dbReference type="ARBA" id="ARBA00022448"/>
    </source>
</evidence>
<keyword evidence="3" id="KW-0249">Electron transport</keyword>
<dbReference type="NCBIfam" id="TIGR01068">
    <property type="entry name" value="thioredoxin"/>
    <property type="match status" value="1"/>
</dbReference>
<dbReference type="PIRSF" id="PIRSF000077">
    <property type="entry name" value="Thioredoxin"/>
    <property type="match status" value="1"/>
</dbReference>
<evidence type="ECO:0000313" key="10">
    <source>
        <dbReference type="EMBL" id="TDS55937.1"/>
    </source>
</evidence>
<keyword evidence="2" id="KW-0813">Transport</keyword>
<dbReference type="GO" id="GO:0005829">
    <property type="term" value="C:cytosol"/>
    <property type="evidence" value="ECO:0007669"/>
    <property type="project" value="TreeGrafter"/>
</dbReference>
<evidence type="ECO:0000256" key="5">
    <source>
        <dbReference type="ARBA" id="ARBA00023284"/>
    </source>
</evidence>
<dbReference type="PANTHER" id="PTHR45663:SF11">
    <property type="entry name" value="GEO12009P1"/>
    <property type="match status" value="1"/>
</dbReference>
<evidence type="ECO:0000256" key="8">
    <source>
        <dbReference type="PIRSR" id="PIRSR000077-4"/>
    </source>
</evidence>
<dbReference type="AlphaFoldDB" id="A0A4V3E7Y0"/>
<dbReference type="GO" id="GO:0045454">
    <property type="term" value="P:cell redox homeostasis"/>
    <property type="evidence" value="ECO:0007669"/>
    <property type="project" value="TreeGrafter"/>
</dbReference>
<evidence type="ECO:0000259" key="9">
    <source>
        <dbReference type="PROSITE" id="PS51352"/>
    </source>
</evidence>
<keyword evidence="11" id="KW-1185">Reference proteome</keyword>
<comment type="caution">
    <text evidence="10">The sequence shown here is derived from an EMBL/GenBank/DDBJ whole genome shotgun (WGS) entry which is preliminary data.</text>
</comment>
<sequence>MNDFQKLIKSNQLTLVNFFATWCGPCQMFKPVLEEIKKELGDQVTIIKIDVDKNQAFTAEYSTKYNMRGVPTTMLFKNNKLLWQQSGYMDKQTVLNYINQYQNNF</sequence>
<dbReference type="PANTHER" id="PTHR45663">
    <property type="entry name" value="GEO12009P1"/>
    <property type="match status" value="1"/>
</dbReference>
<dbReference type="Gene3D" id="3.40.30.10">
    <property type="entry name" value="Glutaredoxin"/>
    <property type="match status" value="1"/>
</dbReference>
<organism evidence="10 11">
    <name type="scientific">Myroides indicus</name>
    <dbReference type="NCBI Taxonomy" id="1323422"/>
    <lineage>
        <taxon>Bacteria</taxon>
        <taxon>Pseudomonadati</taxon>
        <taxon>Bacteroidota</taxon>
        <taxon>Flavobacteriia</taxon>
        <taxon>Flavobacteriales</taxon>
        <taxon>Flavobacteriaceae</taxon>
        <taxon>Myroides</taxon>
    </lineage>
</organism>
<feature type="domain" description="Thioredoxin" evidence="9">
    <location>
        <begin position="1"/>
        <end position="103"/>
    </location>
</feature>
<keyword evidence="4 8" id="KW-1015">Disulfide bond</keyword>
<evidence type="ECO:0000256" key="7">
    <source>
        <dbReference type="PIRNR" id="PIRNR000077"/>
    </source>
</evidence>